<name>A0ABV4QBJ2_9ACTN</name>
<dbReference type="EMBL" id="JAXCEI010000005">
    <property type="protein sequence ID" value="MFA1539937.1"/>
    <property type="molecule type" value="Genomic_DNA"/>
</dbReference>
<accession>A0ABV4QBJ2</accession>
<comment type="caution">
    <text evidence="1">The sequence shown here is derived from an EMBL/GenBank/DDBJ whole genome shotgun (WGS) entry which is preliminary data.</text>
</comment>
<gene>
    <name evidence="1" type="ORF">SM611_13450</name>
</gene>
<protein>
    <submittedName>
        <fullName evidence="1">Uncharacterized protein</fullName>
    </submittedName>
</protein>
<reference evidence="1 2" key="1">
    <citation type="submission" date="2023-11" db="EMBL/GenBank/DDBJ databases">
        <title>Actinomadura monticuli sp. nov., isolated from volcanic ash.</title>
        <authorList>
            <person name="Lee S.D."/>
            <person name="Yang H."/>
            <person name="Kim I.S."/>
        </authorList>
    </citation>
    <scope>NUCLEOTIDE SEQUENCE [LARGE SCALE GENOMIC DNA]</scope>
    <source>
        <strain evidence="1 2">DLS-62</strain>
    </source>
</reference>
<keyword evidence="2" id="KW-1185">Reference proteome</keyword>
<proteinExistence type="predicted"/>
<dbReference type="Proteomes" id="UP001569963">
    <property type="component" value="Unassembled WGS sequence"/>
</dbReference>
<evidence type="ECO:0000313" key="1">
    <source>
        <dbReference type="EMBL" id="MFA1539937.1"/>
    </source>
</evidence>
<sequence length="340" mass="36655">MAGPIGLDANPCEVGHWKPARTFPDLYPGDCPDHDYVLLNDRVHALRHEGGATFSIPGYGTELDALLVARGLPRLEERVAVLAYGANRNPATLRIKHDNYGYRSPNGADLCVPVLRATLADADVAGCGIHGQGYLYGELLLRTEYCRGTTLEARVCMVDPDQLRVLNDSEGIRQGDYRLARIPGVRLAALDEPITAVGYVAGARTWVSPVLGAPLGFASVAASGRRYPSMTATEGLDHVLGTLGLRADVARITGLDDDDRLAANLAKYLNGQWWYSLNTGRRAIPGYERVLALFRTRMSESLLPVRTLDHLAELGGVLDAEAAYTPGRSLSWATAPPGPA</sequence>
<evidence type="ECO:0000313" key="2">
    <source>
        <dbReference type="Proteomes" id="UP001569963"/>
    </source>
</evidence>
<organism evidence="1 2">
    <name type="scientific">Actinomadura monticuli</name>
    <dbReference type="NCBI Taxonomy" id="3097367"/>
    <lineage>
        <taxon>Bacteria</taxon>
        <taxon>Bacillati</taxon>
        <taxon>Actinomycetota</taxon>
        <taxon>Actinomycetes</taxon>
        <taxon>Streptosporangiales</taxon>
        <taxon>Thermomonosporaceae</taxon>
        <taxon>Actinomadura</taxon>
    </lineage>
</organism>
<dbReference type="RefSeq" id="WP_371949842.1">
    <property type="nucleotide sequence ID" value="NZ_JAXCEI010000005.1"/>
</dbReference>